<feature type="transmembrane region" description="Helical" evidence="1">
    <location>
        <begin position="59"/>
        <end position="79"/>
    </location>
</feature>
<evidence type="ECO:0000313" key="3">
    <source>
        <dbReference type="Proteomes" id="UP000724874"/>
    </source>
</evidence>
<dbReference type="EMBL" id="JADNYJ010000041">
    <property type="protein sequence ID" value="KAF8901526.1"/>
    <property type="molecule type" value="Genomic_DNA"/>
</dbReference>
<proteinExistence type="predicted"/>
<keyword evidence="1" id="KW-0472">Membrane</keyword>
<keyword evidence="1" id="KW-0812">Transmembrane</keyword>
<keyword evidence="3" id="KW-1185">Reference proteome</keyword>
<evidence type="ECO:0000256" key="1">
    <source>
        <dbReference type="SAM" id="Phobius"/>
    </source>
</evidence>
<keyword evidence="1" id="KW-1133">Transmembrane helix</keyword>
<dbReference type="OrthoDB" id="3103998at2759"/>
<comment type="caution">
    <text evidence="2">The sequence shown here is derived from an EMBL/GenBank/DDBJ whole genome shotgun (WGS) entry which is preliminary data.</text>
</comment>
<gene>
    <name evidence="2" type="ORF">CPB84DRAFT_1846818</name>
</gene>
<feature type="transmembrane region" description="Helical" evidence="1">
    <location>
        <begin position="85"/>
        <end position="106"/>
    </location>
</feature>
<evidence type="ECO:0000313" key="2">
    <source>
        <dbReference type="EMBL" id="KAF8901526.1"/>
    </source>
</evidence>
<name>A0A9P5NQS0_GYMJU</name>
<dbReference type="Proteomes" id="UP000724874">
    <property type="component" value="Unassembled WGS sequence"/>
</dbReference>
<protein>
    <submittedName>
        <fullName evidence="2">Uncharacterized protein</fullName>
    </submittedName>
</protein>
<accession>A0A9P5NQS0</accession>
<reference evidence="2" key="1">
    <citation type="submission" date="2020-11" db="EMBL/GenBank/DDBJ databases">
        <authorList>
            <consortium name="DOE Joint Genome Institute"/>
            <person name="Ahrendt S."/>
            <person name="Riley R."/>
            <person name="Andreopoulos W."/>
            <person name="LaButti K."/>
            <person name="Pangilinan J."/>
            <person name="Ruiz-duenas F.J."/>
            <person name="Barrasa J.M."/>
            <person name="Sanchez-Garcia M."/>
            <person name="Camarero S."/>
            <person name="Miyauchi S."/>
            <person name="Serrano A."/>
            <person name="Linde D."/>
            <person name="Babiker R."/>
            <person name="Drula E."/>
            <person name="Ayuso-Fernandez I."/>
            <person name="Pacheco R."/>
            <person name="Padilla G."/>
            <person name="Ferreira P."/>
            <person name="Barriuso J."/>
            <person name="Kellner H."/>
            <person name="Castanera R."/>
            <person name="Alfaro M."/>
            <person name="Ramirez L."/>
            <person name="Pisabarro A.G."/>
            <person name="Kuo A."/>
            <person name="Tritt A."/>
            <person name="Lipzen A."/>
            <person name="He G."/>
            <person name="Yan M."/>
            <person name="Ng V."/>
            <person name="Cullen D."/>
            <person name="Martin F."/>
            <person name="Rosso M.-N."/>
            <person name="Henrissat B."/>
            <person name="Hibbett D."/>
            <person name="Martinez A.T."/>
            <person name="Grigoriev I.V."/>
        </authorList>
    </citation>
    <scope>NUCLEOTIDE SEQUENCE</scope>
    <source>
        <strain evidence="2">AH 44721</strain>
    </source>
</reference>
<dbReference type="AlphaFoldDB" id="A0A9P5NQS0"/>
<sequence length="154" mass="16780">MSDIATIDSPEIPSQAYNVSSNIIMKIYYALSSTCVNVGGPQWEAAIAGIAYSWKMCQLTSTGLIACVLAVLQIQPIFASTTTRTFVMASIMFSCSSLVSSCLYIASKESFLKRRVRNKWKAALDATDEFWTLVAFRSLSLCGPPAFSLALYSS</sequence>
<organism evidence="2 3">
    <name type="scientific">Gymnopilus junonius</name>
    <name type="common">Spectacular rustgill mushroom</name>
    <name type="synonym">Gymnopilus spectabilis subsp. junonius</name>
    <dbReference type="NCBI Taxonomy" id="109634"/>
    <lineage>
        <taxon>Eukaryota</taxon>
        <taxon>Fungi</taxon>
        <taxon>Dikarya</taxon>
        <taxon>Basidiomycota</taxon>
        <taxon>Agaricomycotina</taxon>
        <taxon>Agaricomycetes</taxon>
        <taxon>Agaricomycetidae</taxon>
        <taxon>Agaricales</taxon>
        <taxon>Agaricineae</taxon>
        <taxon>Hymenogastraceae</taxon>
        <taxon>Gymnopilus</taxon>
    </lineage>
</organism>